<proteinExistence type="predicted"/>
<dbReference type="STRING" id="7102.A0A2A4JEK2"/>
<dbReference type="EMBL" id="NWSH01001874">
    <property type="protein sequence ID" value="PCG69832.1"/>
    <property type="molecule type" value="Genomic_DNA"/>
</dbReference>
<dbReference type="AlphaFoldDB" id="A0A2A4JEK2"/>
<name>A0A2A4JEK2_HELVI</name>
<feature type="region of interest" description="Disordered" evidence="1">
    <location>
        <begin position="161"/>
        <end position="203"/>
    </location>
</feature>
<evidence type="ECO:0000256" key="1">
    <source>
        <dbReference type="SAM" id="MobiDB-lite"/>
    </source>
</evidence>
<comment type="caution">
    <text evidence="2">The sequence shown here is derived from an EMBL/GenBank/DDBJ whole genome shotgun (WGS) entry which is preliminary data.</text>
</comment>
<protein>
    <recommendedName>
        <fullName evidence="3">Retrotransposon gag domain-containing protein</fullName>
    </recommendedName>
</protein>
<sequence>MPMDATCGISKFSGEDKTYSSSKWAADIEDNAEIFGWSAQQKLIIARRSLIGTAELWLKSEKAFKSYDELKTALQKEFPDTLNSKEMHEFMASRKKRKDETVYQYMLIMKELGKRAKFPDYIAIQYIIDGISDYESNKAILYGVTTYAVLKEKLSIYETMKSKTRRSNENKHSASASASRQNAHKLKTSMSDEKRQFCTASEK</sequence>
<organism evidence="2">
    <name type="scientific">Heliothis virescens</name>
    <name type="common">Tobacco budworm moth</name>
    <dbReference type="NCBI Taxonomy" id="7102"/>
    <lineage>
        <taxon>Eukaryota</taxon>
        <taxon>Metazoa</taxon>
        <taxon>Ecdysozoa</taxon>
        <taxon>Arthropoda</taxon>
        <taxon>Hexapoda</taxon>
        <taxon>Insecta</taxon>
        <taxon>Pterygota</taxon>
        <taxon>Neoptera</taxon>
        <taxon>Endopterygota</taxon>
        <taxon>Lepidoptera</taxon>
        <taxon>Glossata</taxon>
        <taxon>Ditrysia</taxon>
        <taxon>Noctuoidea</taxon>
        <taxon>Noctuidae</taxon>
        <taxon>Heliothinae</taxon>
        <taxon>Heliothis</taxon>
    </lineage>
</organism>
<accession>A0A2A4JEK2</accession>
<evidence type="ECO:0000313" key="2">
    <source>
        <dbReference type="EMBL" id="PCG69832.1"/>
    </source>
</evidence>
<evidence type="ECO:0008006" key="3">
    <source>
        <dbReference type="Google" id="ProtNLM"/>
    </source>
</evidence>
<gene>
    <name evidence="2" type="ORF">B5V51_3626</name>
</gene>
<feature type="compositionally biased region" description="Basic and acidic residues" evidence="1">
    <location>
        <begin position="190"/>
        <end position="203"/>
    </location>
</feature>
<reference evidence="2" key="1">
    <citation type="submission" date="2017-09" db="EMBL/GenBank/DDBJ databases">
        <title>Contemporary evolution of a Lepidopteran species, Heliothis virescens, in response to modern agricultural practices.</title>
        <authorList>
            <person name="Fritz M.L."/>
            <person name="Deyonke A.M."/>
            <person name="Papanicolaou A."/>
            <person name="Micinski S."/>
            <person name="Westbrook J."/>
            <person name="Gould F."/>
        </authorList>
    </citation>
    <scope>NUCLEOTIDE SEQUENCE [LARGE SCALE GENOMIC DNA]</scope>
    <source>
        <strain evidence="2">HvINT-</strain>
        <tissue evidence="2">Whole body</tissue>
    </source>
</reference>